<accession>A0A8H2ZQI1</accession>
<dbReference type="Proteomes" id="UP000624404">
    <property type="component" value="Unassembled WGS sequence"/>
</dbReference>
<dbReference type="InterPro" id="IPR045518">
    <property type="entry name" value="2EXR"/>
</dbReference>
<dbReference type="AlphaFoldDB" id="A0A8H2ZQI1"/>
<keyword evidence="3" id="KW-1185">Reference proteome</keyword>
<name>A0A8H2ZQI1_9HELO</name>
<dbReference type="PANTHER" id="PTHR35910:SF1">
    <property type="entry name" value="2EXR DOMAIN-CONTAINING PROTEIN"/>
    <property type="match status" value="1"/>
</dbReference>
<reference evidence="2" key="1">
    <citation type="submission" date="2020-10" db="EMBL/GenBank/DDBJ databases">
        <authorList>
            <person name="Kusch S."/>
        </authorList>
    </citation>
    <scope>NUCLEOTIDE SEQUENCE</scope>
    <source>
        <strain evidence="2">SwB9</strain>
    </source>
</reference>
<dbReference type="PANTHER" id="PTHR35910">
    <property type="entry name" value="2EXR DOMAIN-CONTAINING PROTEIN"/>
    <property type="match status" value="1"/>
</dbReference>
<feature type="domain" description="2EXR" evidence="1">
    <location>
        <begin position="5"/>
        <end position="116"/>
    </location>
</feature>
<proteinExistence type="predicted"/>
<sequence length="375" mass="42793">MATDFPKFPLLPIELRRKIWSFCIPDGRVFEFDMPHRMVVGTICSTPLTSIANAKPPIFSQVCRESHDVAFTEGGFLEELTDGRKAKGLEELPEFDDINTINGIDNPWFCPKTDTVHLNWVPSYDPLFDSDHDPIPALVAHAGISHGGSIMAEVVMAFRKEYPFLLGHPTRLHFHTGKNGFPIESLNGFKVCLLTINIHSTDTRVVASGLFGSLAAPIQLVDAMDRGTIRRMYELWRTTFDSDSDLKDSEPAKIFEEMILAPDDFESRVNLWHETVERYWLWERWAKKFHEGTLNTISSPEDVFTGPKFDQKGNAVTGLNPFYIRMPEHDFNKAHPWVREALDVMPCFHSVIMFRYCNAKCYTLGRPKPPKNWGS</sequence>
<dbReference type="Pfam" id="PF20150">
    <property type="entry name" value="2EXR"/>
    <property type="match status" value="1"/>
</dbReference>
<gene>
    <name evidence="2" type="ORF">SCLTRI_LOCUS6583</name>
</gene>
<protein>
    <submittedName>
        <fullName evidence="2">2eacb4d0-3e59-4bfe-b130-8262142b13c7</fullName>
    </submittedName>
</protein>
<organism evidence="2 3">
    <name type="scientific">Sclerotinia trifoliorum</name>
    <dbReference type="NCBI Taxonomy" id="28548"/>
    <lineage>
        <taxon>Eukaryota</taxon>
        <taxon>Fungi</taxon>
        <taxon>Dikarya</taxon>
        <taxon>Ascomycota</taxon>
        <taxon>Pezizomycotina</taxon>
        <taxon>Leotiomycetes</taxon>
        <taxon>Helotiales</taxon>
        <taxon>Sclerotiniaceae</taxon>
        <taxon>Sclerotinia</taxon>
    </lineage>
</organism>
<dbReference type="EMBL" id="CAJHIA010000021">
    <property type="protein sequence ID" value="CAD6446791.1"/>
    <property type="molecule type" value="Genomic_DNA"/>
</dbReference>
<comment type="caution">
    <text evidence="2">The sequence shown here is derived from an EMBL/GenBank/DDBJ whole genome shotgun (WGS) entry which is preliminary data.</text>
</comment>
<evidence type="ECO:0000313" key="3">
    <source>
        <dbReference type="Proteomes" id="UP000624404"/>
    </source>
</evidence>
<evidence type="ECO:0000313" key="2">
    <source>
        <dbReference type="EMBL" id="CAD6446791.1"/>
    </source>
</evidence>
<dbReference type="OrthoDB" id="3439380at2759"/>
<evidence type="ECO:0000259" key="1">
    <source>
        <dbReference type="Pfam" id="PF20150"/>
    </source>
</evidence>